<keyword evidence="5" id="KW-0732">Signal</keyword>
<proteinExistence type="predicted"/>
<feature type="signal peptide" evidence="5">
    <location>
        <begin position="1"/>
        <end position="20"/>
    </location>
</feature>
<keyword evidence="8" id="KW-1185">Reference proteome</keyword>
<dbReference type="GO" id="GO:0007167">
    <property type="term" value="P:enzyme-linked receptor protein signaling pathway"/>
    <property type="evidence" value="ECO:0007669"/>
    <property type="project" value="TreeGrafter"/>
</dbReference>
<dbReference type="PANTHER" id="PTHR19969">
    <property type="entry name" value="SH2-SH3 ADAPTOR PROTEIN-RELATED"/>
    <property type="match status" value="1"/>
</dbReference>
<name>A0AAN9BLK0_9CAEN</name>
<accession>A0AAN9BLK0</accession>
<evidence type="ECO:0000259" key="6">
    <source>
        <dbReference type="PROSITE" id="PS50001"/>
    </source>
</evidence>
<keyword evidence="4" id="KW-1133">Transmembrane helix</keyword>
<keyword evidence="4" id="KW-0812">Transmembrane</keyword>
<feature type="domain" description="SH2" evidence="6">
    <location>
        <begin position="333"/>
        <end position="432"/>
    </location>
</feature>
<dbReference type="InterPro" id="IPR051184">
    <property type="entry name" value="Tyrosine-phos_adapter"/>
</dbReference>
<gene>
    <name evidence="7" type="ORF">V1264_016901</name>
</gene>
<dbReference type="PRINTS" id="PR00401">
    <property type="entry name" value="SH2DOMAIN"/>
</dbReference>
<evidence type="ECO:0000256" key="1">
    <source>
        <dbReference type="ARBA" id="ARBA00022999"/>
    </source>
</evidence>
<evidence type="ECO:0000256" key="5">
    <source>
        <dbReference type="SAM" id="SignalP"/>
    </source>
</evidence>
<dbReference type="InterPro" id="IPR000980">
    <property type="entry name" value="SH2"/>
</dbReference>
<dbReference type="CDD" id="cd00173">
    <property type="entry name" value="SH2"/>
    <property type="match status" value="1"/>
</dbReference>
<feature type="compositionally biased region" description="Basic and acidic residues" evidence="3">
    <location>
        <begin position="191"/>
        <end position="207"/>
    </location>
</feature>
<dbReference type="SUPFAM" id="SSF55550">
    <property type="entry name" value="SH2 domain"/>
    <property type="match status" value="2"/>
</dbReference>
<protein>
    <recommendedName>
        <fullName evidence="6">SH2 domain-containing protein</fullName>
    </recommendedName>
</protein>
<feature type="domain" description="SH2" evidence="6">
    <location>
        <begin position="231"/>
        <end position="325"/>
    </location>
</feature>
<sequence>MMSLCRVIGLLTTFALRTTGAPTVGIPGTGCETSPAVVGCTGSMTFHFRQGLNMSSDIFHAYVIRSGDTANVLQCDRRNGAGITCESINQAFKPTTIVNHSLRLQAPHVTPDLAGNYTLWTTVGGPQERPVECRFVVRNETEGTPGEKTDVNVVPIVVPIVIMLLVVAAAAVVYMFFRRRNKRRSGSRIQHPLDDIDHSKTPDRSDDGDASSMLLTDENDAQRCDVTTKRWYFGRMSPEDEAELSHFKRRNKPSSFLVREDGRYLILAVCGDDSDNKHFRIDTDDGYKIEGTDETFDTLPHLIEHYRKNDIVHRGQTAGRLGNPFEVEPKEVWYAGKMRRRLEKKLFSSTGNQPNSFLLRDSITSPGDYTLAVYISKMRKRKHFLISLDENSFNFCDANTKFKSLAELVHYYQANDIETTKEGNFGKLGTPIGAQTTGCHCM</sequence>
<feature type="region of interest" description="Disordered" evidence="3">
    <location>
        <begin position="187"/>
        <end position="218"/>
    </location>
</feature>
<evidence type="ECO:0000256" key="2">
    <source>
        <dbReference type="PROSITE-ProRule" id="PRU00191"/>
    </source>
</evidence>
<dbReference type="PROSITE" id="PS50001">
    <property type="entry name" value="SH2"/>
    <property type="match status" value="2"/>
</dbReference>
<dbReference type="SMART" id="SM00252">
    <property type="entry name" value="SH2"/>
    <property type="match status" value="2"/>
</dbReference>
<comment type="caution">
    <text evidence="7">The sequence shown here is derived from an EMBL/GenBank/DDBJ whole genome shotgun (WGS) entry which is preliminary data.</text>
</comment>
<feature type="chain" id="PRO_5042875492" description="SH2 domain-containing protein" evidence="5">
    <location>
        <begin position="21"/>
        <end position="442"/>
    </location>
</feature>
<dbReference type="InterPro" id="IPR036860">
    <property type="entry name" value="SH2_dom_sf"/>
</dbReference>
<dbReference type="AlphaFoldDB" id="A0AAN9BLK0"/>
<dbReference type="GO" id="GO:0016477">
    <property type="term" value="P:cell migration"/>
    <property type="evidence" value="ECO:0007669"/>
    <property type="project" value="TreeGrafter"/>
</dbReference>
<evidence type="ECO:0000256" key="3">
    <source>
        <dbReference type="SAM" id="MobiDB-lite"/>
    </source>
</evidence>
<reference evidence="7 8" key="1">
    <citation type="submission" date="2024-02" db="EMBL/GenBank/DDBJ databases">
        <title>Chromosome-scale genome assembly of the rough periwinkle Littorina saxatilis.</title>
        <authorList>
            <person name="De Jode A."/>
            <person name="Faria R."/>
            <person name="Formenti G."/>
            <person name="Sims Y."/>
            <person name="Smith T.P."/>
            <person name="Tracey A."/>
            <person name="Wood J.M.D."/>
            <person name="Zagrodzka Z.B."/>
            <person name="Johannesson K."/>
            <person name="Butlin R.K."/>
            <person name="Leder E.H."/>
        </authorList>
    </citation>
    <scope>NUCLEOTIDE SEQUENCE [LARGE SCALE GENOMIC DNA]</scope>
    <source>
        <strain evidence="7">Snail1</strain>
        <tissue evidence="7">Muscle</tissue>
    </source>
</reference>
<dbReference type="GO" id="GO:0035591">
    <property type="term" value="F:signaling adaptor activity"/>
    <property type="evidence" value="ECO:0007669"/>
    <property type="project" value="TreeGrafter"/>
</dbReference>
<feature type="transmembrane region" description="Helical" evidence="4">
    <location>
        <begin position="156"/>
        <end position="177"/>
    </location>
</feature>
<dbReference type="Pfam" id="PF00017">
    <property type="entry name" value="SH2"/>
    <property type="match status" value="2"/>
</dbReference>
<keyword evidence="4" id="KW-0472">Membrane</keyword>
<dbReference type="Proteomes" id="UP001374579">
    <property type="component" value="Unassembled WGS sequence"/>
</dbReference>
<evidence type="ECO:0000256" key="4">
    <source>
        <dbReference type="SAM" id="Phobius"/>
    </source>
</evidence>
<dbReference type="PANTHER" id="PTHR19969:SF5">
    <property type="entry name" value="CRK-LIKE PROTEIN"/>
    <property type="match status" value="1"/>
</dbReference>
<keyword evidence="1 2" id="KW-0727">SH2 domain</keyword>
<organism evidence="7 8">
    <name type="scientific">Littorina saxatilis</name>
    <dbReference type="NCBI Taxonomy" id="31220"/>
    <lineage>
        <taxon>Eukaryota</taxon>
        <taxon>Metazoa</taxon>
        <taxon>Spiralia</taxon>
        <taxon>Lophotrochozoa</taxon>
        <taxon>Mollusca</taxon>
        <taxon>Gastropoda</taxon>
        <taxon>Caenogastropoda</taxon>
        <taxon>Littorinimorpha</taxon>
        <taxon>Littorinoidea</taxon>
        <taxon>Littorinidae</taxon>
        <taxon>Littorina</taxon>
    </lineage>
</organism>
<evidence type="ECO:0000313" key="8">
    <source>
        <dbReference type="Proteomes" id="UP001374579"/>
    </source>
</evidence>
<dbReference type="GO" id="GO:0030971">
    <property type="term" value="F:receptor tyrosine kinase binding"/>
    <property type="evidence" value="ECO:0007669"/>
    <property type="project" value="TreeGrafter"/>
</dbReference>
<dbReference type="GO" id="GO:0005737">
    <property type="term" value="C:cytoplasm"/>
    <property type="evidence" value="ECO:0007669"/>
    <property type="project" value="TreeGrafter"/>
</dbReference>
<dbReference type="Gene3D" id="3.30.505.10">
    <property type="entry name" value="SH2 domain"/>
    <property type="match status" value="2"/>
</dbReference>
<evidence type="ECO:0000313" key="7">
    <source>
        <dbReference type="EMBL" id="KAK7105535.1"/>
    </source>
</evidence>
<dbReference type="EMBL" id="JBAMIC010000007">
    <property type="protein sequence ID" value="KAK7105535.1"/>
    <property type="molecule type" value="Genomic_DNA"/>
</dbReference>